<dbReference type="Gene3D" id="1.10.1130.10">
    <property type="entry name" value="Flavocytochrome C3, Chain A"/>
    <property type="match status" value="1"/>
</dbReference>
<dbReference type="InterPro" id="IPR023155">
    <property type="entry name" value="Cyt_c-552/4"/>
</dbReference>
<evidence type="ECO:0000259" key="2">
    <source>
        <dbReference type="Pfam" id="PF13435"/>
    </source>
</evidence>
<evidence type="ECO:0000256" key="1">
    <source>
        <dbReference type="SAM" id="MobiDB-lite"/>
    </source>
</evidence>
<dbReference type="KEGG" id="pnd:Pla175_04760"/>
<dbReference type="SUPFAM" id="SSF48695">
    <property type="entry name" value="Multiheme cytochromes"/>
    <property type="match status" value="1"/>
</dbReference>
<dbReference type="AlphaFoldDB" id="A0A518D6K8"/>
<protein>
    <recommendedName>
        <fullName evidence="2">Cytochrome c-552/4 domain-containing protein</fullName>
    </recommendedName>
</protein>
<feature type="domain" description="Cytochrome c-552/4" evidence="2">
    <location>
        <begin position="307"/>
        <end position="388"/>
    </location>
</feature>
<reference evidence="3 4" key="1">
    <citation type="submission" date="2019-02" db="EMBL/GenBank/DDBJ databases">
        <title>Deep-cultivation of Planctomycetes and their phenomic and genomic characterization uncovers novel biology.</title>
        <authorList>
            <person name="Wiegand S."/>
            <person name="Jogler M."/>
            <person name="Boedeker C."/>
            <person name="Pinto D."/>
            <person name="Vollmers J."/>
            <person name="Rivas-Marin E."/>
            <person name="Kohn T."/>
            <person name="Peeters S.H."/>
            <person name="Heuer A."/>
            <person name="Rast P."/>
            <person name="Oberbeckmann S."/>
            <person name="Bunk B."/>
            <person name="Jeske O."/>
            <person name="Meyerdierks A."/>
            <person name="Storesund J.E."/>
            <person name="Kallscheuer N."/>
            <person name="Luecker S."/>
            <person name="Lage O.M."/>
            <person name="Pohl T."/>
            <person name="Merkel B.J."/>
            <person name="Hornburger P."/>
            <person name="Mueller R.-W."/>
            <person name="Bruemmer F."/>
            <person name="Labrenz M."/>
            <person name="Spormann A.M."/>
            <person name="Op den Camp H."/>
            <person name="Overmann J."/>
            <person name="Amann R."/>
            <person name="Jetten M.S.M."/>
            <person name="Mascher T."/>
            <person name="Medema M.H."/>
            <person name="Devos D.P."/>
            <person name="Kaster A.-K."/>
            <person name="Ovreas L."/>
            <person name="Rohde M."/>
            <person name="Galperin M.Y."/>
            <person name="Jogler C."/>
        </authorList>
    </citation>
    <scope>NUCLEOTIDE SEQUENCE [LARGE SCALE GENOMIC DNA]</scope>
    <source>
        <strain evidence="3 4">Pla175</strain>
    </source>
</reference>
<evidence type="ECO:0000313" key="4">
    <source>
        <dbReference type="Proteomes" id="UP000317429"/>
    </source>
</evidence>
<accession>A0A518D6K8</accession>
<feature type="region of interest" description="Disordered" evidence="1">
    <location>
        <begin position="121"/>
        <end position="292"/>
    </location>
</feature>
<dbReference type="Pfam" id="PF13435">
    <property type="entry name" value="Cytochrome_C554"/>
    <property type="match status" value="1"/>
</dbReference>
<proteinExistence type="predicted"/>
<dbReference type="Proteomes" id="UP000317429">
    <property type="component" value="Chromosome"/>
</dbReference>
<evidence type="ECO:0000313" key="3">
    <source>
        <dbReference type="EMBL" id="QDU87120.1"/>
    </source>
</evidence>
<dbReference type="InterPro" id="IPR036280">
    <property type="entry name" value="Multihaem_cyt_sf"/>
</dbReference>
<feature type="compositionally biased region" description="Polar residues" evidence="1">
    <location>
        <begin position="163"/>
        <end position="175"/>
    </location>
</feature>
<organism evidence="3 4">
    <name type="scientific">Pirellulimonas nuda</name>
    <dbReference type="NCBI Taxonomy" id="2528009"/>
    <lineage>
        <taxon>Bacteria</taxon>
        <taxon>Pseudomonadati</taxon>
        <taxon>Planctomycetota</taxon>
        <taxon>Planctomycetia</taxon>
        <taxon>Pirellulales</taxon>
        <taxon>Lacipirellulaceae</taxon>
        <taxon>Pirellulimonas</taxon>
    </lineage>
</organism>
<sequence>MDAVPSGSSRKDASRGRRALMVVLVAATALVVVRCGQLAQRRAPAADSHCAASEPADDDLSLLLKACPHAAEFLAQQATGLAPPYHQTAAFQPAASAAITGVRIADARGDWLVNPDAWRVPEEHASPPQSAPPGEPPASAAGVDPNNAAPTAQPADPPPGEGATQSPTREPQAHSSEPEASGPGVGRDSGPAESAIEPQHTPAADAGGSPATPLFGAPQVGTPGATPRAEGAPLFHAPGVGGGTSAGQPPVAHPSVARPPAAYADGSPTGAGASSPKEGAEPNSDDPHGNLAHRELYSKNCYPSAAECAKCHPKQYDEWRTSSHAYAFVSPMYQKFEQKIYDLSKGTVGYFCQRCHAPIATAMYESRDTPLWEQSRAAREGISCIACHRVNERYGKVNGERRIVPGDIYAPVYGGIGGAGVAEVIANKSDYKVKTSPEEKGPGQPIHLEGRFFDQISHAEFCQSCHQVAVHPGIKLEVVWEQYRHSPAYKKGITCQDCHMGKVPGQACGYETCAIAEVGGKKVCEDRKHANHSFYGPSYSIAHPGIFPLHEDAQKWSMDQWLLFDWRAGWGTEDFEKAVEDGQVADCFPEPWTNSDDRMDARDVVEDNLDLLKKKRVVRQELMDHSLKVEGPFFAAAPQAGRPLRLHYVVTNMNEGHNTLTASLGAQPQLWANVVLIGPDGRRLWETGYTDSIGDLANQHSLDVRAGRLPFDHQLFNLQTMFLITGAVGTDREFPLPVNISFDQVPLLRPGALPISVLNHPPFIRMESQSLAPLGSRKVPYHVPAHLMTQPGRYRLSIRLRNRVEPIYFMRFCDATPEMERAMNEGILDIHPRSVEFEVR</sequence>
<dbReference type="EMBL" id="CP036291">
    <property type="protein sequence ID" value="QDU87120.1"/>
    <property type="molecule type" value="Genomic_DNA"/>
</dbReference>
<name>A0A518D6K8_9BACT</name>
<dbReference type="OrthoDB" id="9814800at2"/>
<gene>
    <name evidence="3" type="ORF">Pla175_04760</name>
</gene>
<feature type="compositionally biased region" description="Low complexity" evidence="1">
    <location>
        <begin position="137"/>
        <end position="154"/>
    </location>
</feature>
<keyword evidence="4" id="KW-1185">Reference proteome</keyword>